<dbReference type="HOGENOM" id="CLU_3313448_0_0_10"/>
<dbReference type="STRING" id="700598.Niako_2809"/>
<accession>G8T9F3</accession>
<reference evidence="1 2" key="1">
    <citation type="submission" date="2011-12" db="EMBL/GenBank/DDBJ databases">
        <title>The complete genome of Niastella koreensis GR20-10.</title>
        <authorList>
            <consortium name="US DOE Joint Genome Institute (JGI-PGF)"/>
            <person name="Lucas S."/>
            <person name="Han J."/>
            <person name="Lapidus A."/>
            <person name="Bruce D."/>
            <person name="Goodwin L."/>
            <person name="Pitluck S."/>
            <person name="Peters L."/>
            <person name="Kyrpides N."/>
            <person name="Mavromatis K."/>
            <person name="Ivanova N."/>
            <person name="Mikhailova N."/>
            <person name="Davenport K."/>
            <person name="Saunders E."/>
            <person name="Detter J.C."/>
            <person name="Tapia R."/>
            <person name="Han C."/>
            <person name="Land M."/>
            <person name="Hauser L."/>
            <person name="Markowitz V."/>
            <person name="Cheng J.-F."/>
            <person name="Hugenholtz P."/>
            <person name="Woyke T."/>
            <person name="Wu D."/>
            <person name="Tindall B."/>
            <person name="Pomrenke H."/>
            <person name="Brambilla E."/>
            <person name="Klenk H.-P."/>
            <person name="Eisen J.A."/>
        </authorList>
    </citation>
    <scope>NUCLEOTIDE SEQUENCE [LARGE SCALE GENOMIC DNA]</scope>
    <source>
        <strain evidence="2">DSM 17620 / KACC 11465 / NBRC 106392 / GR20-10</strain>
    </source>
</reference>
<dbReference type="AlphaFoldDB" id="G8T9F3"/>
<evidence type="ECO:0000313" key="1">
    <source>
        <dbReference type="EMBL" id="AEV99143.1"/>
    </source>
</evidence>
<proteinExistence type="predicted"/>
<gene>
    <name evidence="1" type="ordered locus">Niako_2809</name>
</gene>
<sequence length="39" mass="4505">MLLKVNLLILYQRYQPEGRDPSALQLQTTKATPNTKTFL</sequence>
<dbReference type="EMBL" id="CP003178">
    <property type="protein sequence ID" value="AEV99143.1"/>
    <property type="molecule type" value="Genomic_DNA"/>
</dbReference>
<organism evidence="1 2">
    <name type="scientific">Niastella koreensis (strain DSM 17620 / KACC 11465 / NBRC 106392 / GR20-10)</name>
    <dbReference type="NCBI Taxonomy" id="700598"/>
    <lineage>
        <taxon>Bacteria</taxon>
        <taxon>Pseudomonadati</taxon>
        <taxon>Bacteroidota</taxon>
        <taxon>Chitinophagia</taxon>
        <taxon>Chitinophagales</taxon>
        <taxon>Chitinophagaceae</taxon>
        <taxon>Niastella</taxon>
    </lineage>
</organism>
<dbReference type="KEGG" id="nko:Niako_2809"/>
<protein>
    <submittedName>
        <fullName evidence="1">Uncharacterized protein</fullName>
    </submittedName>
</protein>
<evidence type="ECO:0000313" key="2">
    <source>
        <dbReference type="Proteomes" id="UP000005438"/>
    </source>
</evidence>
<dbReference type="Proteomes" id="UP000005438">
    <property type="component" value="Chromosome"/>
</dbReference>
<name>G8T9F3_NIAKG</name>